<dbReference type="InterPro" id="IPR001466">
    <property type="entry name" value="Beta-lactam-related"/>
</dbReference>
<dbReference type="OrthoDB" id="4281716at2"/>
<keyword evidence="3" id="KW-0378">Hydrolase</keyword>
<gene>
    <name evidence="3" type="ORF">E3T53_10535</name>
</gene>
<dbReference type="InterPro" id="IPR012338">
    <property type="entry name" value="Beta-lactam/transpept-like"/>
</dbReference>
<organism evidence="3 4">
    <name type="scientific">Cryobacterium psychrophilum</name>
    <dbReference type="NCBI Taxonomy" id="41988"/>
    <lineage>
        <taxon>Bacteria</taxon>
        <taxon>Bacillati</taxon>
        <taxon>Actinomycetota</taxon>
        <taxon>Actinomycetes</taxon>
        <taxon>Micrococcales</taxon>
        <taxon>Microbacteriaceae</taxon>
        <taxon>Cryobacterium</taxon>
    </lineage>
</organism>
<evidence type="ECO:0000313" key="3">
    <source>
        <dbReference type="EMBL" id="TFD78604.1"/>
    </source>
</evidence>
<dbReference type="Proteomes" id="UP000298218">
    <property type="component" value="Unassembled WGS sequence"/>
</dbReference>
<dbReference type="RefSeq" id="WP_134174059.1">
    <property type="nucleotide sequence ID" value="NZ_SODI01000001.1"/>
</dbReference>
<accession>A0A4Y8KRR8</accession>
<feature type="compositionally biased region" description="Low complexity" evidence="1">
    <location>
        <begin position="10"/>
        <end position="19"/>
    </location>
</feature>
<dbReference type="AlphaFoldDB" id="A0A4Y8KRR8"/>
<dbReference type="EMBL" id="SOHQ01000028">
    <property type="protein sequence ID" value="TFD78604.1"/>
    <property type="molecule type" value="Genomic_DNA"/>
</dbReference>
<keyword evidence="4" id="KW-1185">Reference proteome</keyword>
<comment type="caution">
    <text evidence="3">The sequence shown here is derived from an EMBL/GenBank/DDBJ whole genome shotgun (WGS) entry which is preliminary data.</text>
</comment>
<sequence length="364" mass="40217">MVTPQPPSASPSTSRSKFSATDFTRKLDRHLDRITRARGELGAPQVLVRSRLHGIDYSYGARRTPFHAASIGKVATTALMMQLVDEGAVSLDTSVQSVLGPLDGVLMAETTVRQLLDHTSGAADYFEGPVTSGPPFLELVVGNPDRFWEPRDLVEFSRTRQVPIGMPGERFHYSDTGYILAGLVIEAVAGAPFHEVLRDRIFRPLGMNDSWMMWRSDPVASAGRNNGTIAPLWLGRVEASGFRSVSCDWAGGGIVSTVDDLATLSEGLQSALISAGALVEMRRIRHRFRRGIHYGTGLMELRFGEFSFLLRGFPSPTGHIGVLGTHMFYDAVHDAHIVMNFHSTREMVRSFRTLIRIEQLLSHR</sequence>
<evidence type="ECO:0000256" key="1">
    <source>
        <dbReference type="SAM" id="MobiDB-lite"/>
    </source>
</evidence>
<dbReference type="SUPFAM" id="SSF56601">
    <property type="entry name" value="beta-lactamase/transpeptidase-like"/>
    <property type="match status" value="1"/>
</dbReference>
<reference evidence="3 4" key="1">
    <citation type="submission" date="2019-03" db="EMBL/GenBank/DDBJ databases">
        <title>Genomics of glacier-inhabiting Cryobacterium strains.</title>
        <authorList>
            <person name="Liu Q."/>
            <person name="Xin Y.-H."/>
        </authorList>
    </citation>
    <scope>NUCLEOTIDE SEQUENCE [LARGE SCALE GENOMIC DNA]</scope>
    <source>
        <strain evidence="3 4">CGMCC 1.4292</strain>
    </source>
</reference>
<dbReference type="Pfam" id="PF00144">
    <property type="entry name" value="Beta-lactamase"/>
    <property type="match status" value="1"/>
</dbReference>
<feature type="domain" description="Beta-lactamase-related" evidence="2">
    <location>
        <begin position="63"/>
        <end position="346"/>
    </location>
</feature>
<evidence type="ECO:0000259" key="2">
    <source>
        <dbReference type="Pfam" id="PF00144"/>
    </source>
</evidence>
<name>A0A4Y8KRR8_9MICO</name>
<dbReference type="Gene3D" id="3.40.710.10">
    <property type="entry name" value="DD-peptidase/beta-lactamase superfamily"/>
    <property type="match status" value="1"/>
</dbReference>
<feature type="region of interest" description="Disordered" evidence="1">
    <location>
        <begin position="1"/>
        <end position="21"/>
    </location>
</feature>
<proteinExistence type="predicted"/>
<protein>
    <submittedName>
        <fullName evidence="3">Class A beta-lactamase-related serine hydrolase</fullName>
    </submittedName>
</protein>
<dbReference type="PANTHER" id="PTHR43283">
    <property type="entry name" value="BETA-LACTAMASE-RELATED"/>
    <property type="match status" value="1"/>
</dbReference>
<dbReference type="GO" id="GO:0016787">
    <property type="term" value="F:hydrolase activity"/>
    <property type="evidence" value="ECO:0007669"/>
    <property type="project" value="UniProtKB-KW"/>
</dbReference>
<evidence type="ECO:0000313" key="4">
    <source>
        <dbReference type="Proteomes" id="UP000298218"/>
    </source>
</evidence>
<dbReference type="InterPro" id="IPR050789">
    <property type="entry name" value="Diverse_Enzym_Activities"/>
</dbReference>